<dbReference type="SUPFAM" id="SSF53756">
    <property type="entry name" value="UDP-Glycosyltransferase/glycogen phosphorylase"/>
    <property type="match status" value="1"/>
</dbReference>
<dbReference type="EC" id="2.4.-.-" evidence="3"/>
<dbReference type="STRING" id="546275.FUSPEROL_00998"/>
<dbReference type="OrthoDB" id="9811902at2"/>
<keyword evidence="1 3" id="KW-0808">Transferase</keyword>
<comment type="caution">
    <text evidence="3">The sequence shown here is derived from an EMBL/GenBank/DDBJ whole genome shotgun (WGS) entry which is preliminary data.</text>
</comment>
<dbReference type="PANTHER" id="PTHR46401">
    <property type="entry name" value="GLYCOSYLTRANSFERASE WBBK-RELATED"/>
    <property type="match status" value="1"/>
</dbReference>
<evidence type="ECO:0000313" key="4">
    <source>
        <dbReference type="Proteomes" id="UP000003748"/>
    </source>
</evidence>
<dbReference type="EMBL" id="ACJY01000051">
    <property type="protein sequence ID" value="EFE87074.1"/>
    <property type="molecule type" value="Genomic_DNA"/>
</dbReference>
<dbReference type="InterPro" id="IPR001296">
    <property type="entry name" value="Glyco_trans_1"/>
</dbReference>
<feature type="domain" description="Glycosyl transferase family 1" evidence="2">
    <location>
        <begin position="206"/>
        <end position="363"/>
    </location>
</feature>
<evidence type="ECO:0000313" key="3">
    <source>
        <dbReference type="EMBL" id="EFE87074.1"/>
    </source>
</evidence>
<accession>D4CUC3</accession>
<dbReference type="Gene3D" id="3.40.50.2000">
    <property type="entry name" value="Glycogen Phosphorylase B"/>
    <property type="match status" value="2"/>
</dbReference>
<dbReference type="AlphaFoldDB" id="D4CUC3"/>
<protein>
    <submittedName>
        <fullName evidence="3">Glycosyltransferase, group 1 family protein</fullName>
        <ecNumber evidence="3">2.4.-.-</ecNumber>
    </submittedName>
</protein>
<organism evidence="3 4">
    <name type="scientific">Fusobacterium periodonticum ATCC 33693</name>
    <dbReference type="NCBI Taxonomy" id="546275"/>
    <lineage>
        <taxon>Bacteria</taxon>
        <taxon>Fusobacteriati</taxon>
        <taxon>Fusobacteriota</taxon>
        <taxon>Fusobacteriia</taxon>
        <taxon>Fusobacteriales</taxon>
        <taxon>Fusobacteriaceae</taxon>
        <taxon>Fusobacterium</taxon>
    </lineage>
</organism>
<name>D4CUC3_9FUSO</name>
<proteinExistence type="predicted"/>
<dbReference type="HOGENOM" id="CLU_059321_0_0_0"/>
<dbReference type="Pfam" id="PF00534">
    <property type="entry name" value="Glycos_transf_1"/>
    <property type="match status" value="1"/>
</dbReference>
<dbReference type="PANTHER" id="PTHR46401:SF2">
    <property type="entry name" value="GLYCOSYLTRANSFERASE WBBK-RELATED"/>
    <property type="match status" value="1"/>
</dbReference>
<reference evidence="3 4" key="1">
    <citation type="submission" date="2010-02" db="EMBL/GenBank/DDBJ databases">
        <authorList>
            <person name="Weinstock G."/>
            <person name="Sodergren E."/>
            <person name="Clifton S."/>
            <person name="Fulton L."/>
            <person name="Fulton B."/>
            <person name="Courtney L."/>
            <person name="Fronick C."/>
            <person name="Harrison M."/>
            <person name="Strong C."/>
            <person name="Farmer C."/>
            <person name="Delahaunty K."/>
            <person name="Markovic C."/>
            <person name="Hall O."/>
            <person name="Minx P."/>
            <person name="Tomlinson C."/>
            <person name="Mitreva M."/>
            <person name="Nelson J."/>
            <person name="Hou S."/>
            <person name="Wollam A."/>
            <person name="Pepin K.H."/>
            <person name="Johnson M."/>
            <person name="Bhonagiri V."/>
            <person name="Zhang X."/>
            <person name="Suruliraj S."/>
            <person name="Warren W."/>
            <person name="Chinwalla A."/>
            <person name="Mardis E.R."/>
            <person name="Wilson R.K."/>
        </authorList>
    </citation>
    <scope>NUCLEOTIDE SEQUENCE [LARGE SCALE GENOMIC DNA]</scope>
    <source>
        <strain evidence="3 4">ATCC 33693</strain>
    </source>
</reference>
<dbReference type="eggNOG" id="COG0438">
    <property type="taxonomic scope" value="Bacteria"/>
</dbReference>
<dbReference type="CDD" id="cd03801">
    <property type="entry name" value="GT4_PimA-like"/>
    <property type="match status" value="1"/>
</dbReference>
<gene>
    <name evidence="3" type="ORF">FUSPEROL_00998</name>
</gene>
<dbReference type="Proteomes" id="UP000003748">
    <property type="component" value="Unassembled WGS sequence"/>
</dbReference>
<evidence type="ECO:0000256" key="1">
    <source>
        <dbReference type="ARBA" id="ARBA00022679"/>
    </source>
</evidence>
<evidence type="ECO:0000259" key="2">
    <source>
        <dbReference type="Pfam" id="PF00534"/>
    </source>
</evidence>
<keyword evidence="3" id="KW-0328">Glycosyltransferase</keyword>
<dbReference type="GO" id="GO:0009103">
    <property type="term" value="P:lipopolysaccharide biosynthetic process"/>
    <property type="evidence" value="ECO:0007669"/>
    <property type="project" value="TreeGrafter"/>
</dbReference>
<sequence length="380" mass="44737">MMRIVHVCLASHYTEGMNYQDNILPDVNSQDGHEVLIISDTQKYIDGKLVDTNEEEKNLKHNLKLIRINFDKIFTKFISEKIRKVKKLYSILEHFKPDVILFHGMCAYELLTVSKYKKNHPSIKLYTDSHEDFINSARTFFSKNVLHRLFYKRIALKCLQYIDKVLYISEETRIFLHDFYKIPNKNLEFYPLGGFIVEEEEKKLIRKKLRKDLDISEKDLVLIHSGKLDKLKKTRELLDSLAKINNKNIYLIIIGSIPNDNQILYNLIKNDKRVKYLGWKTGDELLEYICASDIYMQPGSQSSTSLTAVCCGLPILLYPSISYKKMFDTNVFWAKNDKEIDEILLEIIENPALLDNMSKRSYEIAKNIFDYKKLAMRLYR</sequence>
<dbReference type="GO" id="GO:0016757">
    <property type="term" value="F:glycosyltransferase activity"/>
    <property type="evidence" value="ECO:0007669"/>
    <property type="project" value="UniProtKB-KW"/>
</dbReference>